<organism evidence="7 8">
    <name type="scientific">Labilibaculum antarcticum</name>
    <dbReference type="NCBI Taxonomy" id="1717717"/>
    <lineage>
        <taxon>Bacteria</taxon>
        <taxon>Pseudomonadati</taxon>
        <taxon>Bacteroidota</taxon>
        <taxon>Bacteroidia</taxon>
        <taxon>Marinilabiliales</taxon>
        <taxon>Marinifilaceae</taxon>
        <taxon>Labilibaculum</taxon>
    </lineage>
</organism>
<dbReference type="PANTHER" id="PTHR47271">
    <property type="entry name" value="ARGININE DEIMINASE"/>
    <property type="match status" value="1"/>
</dbReference>
<comment type="similarity">
    <text evidence="2">Belongs to the arginine deiminase family.</text>
</comment>
<dbReference type="KEGG" id="mbas:ALGA_2333"/>
<evidence type="ECO:0000256" key="2">
    <source>
        <dbReference type="ARBA" id="ARBA00010206"/>
    </source>
</evidence>
<dbReference type="Proteomes" id="UP000218267">
    <property type="component" value="Chromosome"/>
</dbReference>
<dbReference type="GO" id="GO:0016990">
    <property type="term" value="F:arginine deiminase activity"/>
    <property type="evidence" value="ECO:0007669"/>
    <property type="project" value="UniProtKB-EC"/>
</dbReference>
<dbReference type="Pfam" id="PF02274">
    <property type="entry name" value="ADI"/>
    <property type="match status" value="1"/>
</dbReference>
<dbReference type="SUPFAM" id="SSF55909">
    <property type="entry name" value="Pentein"/>
    <property type="match status" value="1"/>
</dbReference>
<comment type="catalytic activity">
    <reaction evidence="5">
        <text>L-arginine + H2O = L-citrulline + NH4(+)</text>
        <dbReference type="Rhea" id="RHEA:19597"/>
        <dbReference type="ChEBI" id="CHEBI:15377"/>
        <dbReference type="ChEBI" id="CHEBI:28938"/>
        <dbReference type="ChEBI" id="CHEBI:32682"/>
        <dbReference type="ChEBI" id="CHEBI:57743"/>
        <dbReference type="EC" id="3.5.3.6"/>
    </reaction>
</comment>
<evidence type="ECO:0000313" key="7">
    <source>
        <dbReference type="EMBL" id="BAX80660.1"/>
    </source>
</evidence>
<name>A0A1Y1CK51_9BACT</name>
<reference evidence="7 8" key="1">
    <citation type="journal article" date="2018" name="Mar. Genomics">
        <title>Complete genome sequence of Marinifilaceae bacterium strain SPP2, isolated from the Antarctic marine sediment.</title>
        <authorList>
            <person name="Watanabe M."/>
            <person name="Kojima H."/>
            <person name="Fukui M."/>
        </authorList>
    </citation>
    <scope>NUCLEOTIDE SEQUENCE [LARGE SCALE GENOMIC DNA]</scope>
    <source>
        <strain evidence="7 8">SPP2</strain>
    </source>
</reference>
<dbReference type="AlphaFoldDB" id="A0A1Y1CK51"/>
<evidence type="ECO:0000313" key="8">
    <source>
        <dbReference type="Proteomes" id="UP000218267"/>
    </source>
</evidence>
<dbReference type="PANTHER" id="PTHR47271:SF2">
    <property type="entry name" value="ARGININE DEIMINASE"/>
    <property type="match status" value="1"/>
</dbReference>
<dbReference type="Gene3D" id="1.10.3930.10">
    <property type="entry name" value="Arginine deiminase"/>
    <property type="match status" value="1"/>
</dbReference>
<protein>
    <recommendedName>
        <fullName evidence="3">arginine deiminase</fullName>
        <ecNumber evidence="3">3.5.3.6</ecNumber>
    </recommendedName>
</protein>
<dbReference type="PRINTS" id="PR01466">
    <property type="entry name" value="ARGDEIMINASE"/>
</dbReference>
<evidence type="ECO:0000256" key="6">
    <source>
        <dbReference type="PIRSR" id="PIRSR006356-1"/>
    </source>
</evidence>
<dbReference type="PIRSF" id="PIRSF006356">
    <property type="entry name" value="Arg_deiminase"/>
    <property type="match status" value="1"/>
</dbReference>
<sequence>MTKFVELNVRSEIGELEGVILHTPGSEVENMTPENAERALYSDILNLSVARDEYKQLTGVLSEISETYQVKDLLANVLADDKIKEVIIDKICAMEPQISVKGNTHCIKDLLLEQNPMDLASLLIEGVPLKRDNLTKFMSKERYAIRPLHNFFFTRDASMSVLDEVLIGKMASSVRDRESLIMQAIFDYTPGFKTKTVNPIDNPAMDPNCTIEGGDLLIARDDIMIIGNGTRTSTQGIDFILAQLLCQKEKKQRHLLIQELPSHPESFIHLDMVFTLLDVDKCMVYEPLIIRPNKYQTVHITIENGKVVSIKHENNLLQALKKLGMDLKPIYCGGNGDPWNQEREQWHSGANFFAVGPGKVIGYGRNIYTMEEMNKNGFEILRAKDIIRHKVELSDYDKYVITLEGSELPRGGGGARCMTMPVRRKPVNW</sequence>
<dbReference type="RefSeq" id="WP_096429503.1">
    <property type="nucleotide sequence ID" value="NZ_AP018042.1"/>
</dbReference>
<evidence type="ECO:0000256" key="3">
    <source>
        <dbReference type="ARBA" id="ARBA00012171"/>
    </source>
</evidence>
<comment type="pathway">
    <text evidence="1">Amino-acid degradation; L-arginine degradation via ADI pathway; carbamoyl phosphate from L-arginine: step 1/2.</text>
</comment>
<gene>
    <name evidence="7" type="ORF">ALGA_2333</name>
</gene>
<keyword evidence="8" id="KW-1185">Reference proteome</keyword>
<dbReference type="InterPro" id="IPR003876">
    <property type="entry name" value="Arg_deiminase"/>
</dbReference>
<dbReference type="Gene3D" id="3.75.10.10">
    <property type="entry name" value="L-arginine/glycine Amidinotransferase, Chain A"/>
    <property type="match status" value="1"/>
</dbReference>
<evidence type="ECO:0000256" key="4">
    <source>
        <dbReference type="ARBA" id="ARBA00022801"/>
    </source>
</evidence>
<reference evidence="8" key="2">
    <citation type="journal article" date="2020" name="Antonie Van Leeuwenhoek">
        <title>Labilibaculum antarcticum sp. nov., a novel facultative anaerobic, psychrotorelant bacterium isolated from marine sediment of Antarctica.</title>
        <authorList>
            <person name="Watanabe M."/>
            <person name="Kojima H."/>
            <person name="Fukui M."/>
        </authorList>
    </citation>
    <scope>NUCLEOTIDE SEQUENCE [LARGE SCALE GENOMIC DNA]</scope>
    <source>
        <strain evidence="8">SPP2</strain>
    </source>
</reference>
<dbReference type="OrthoDB" id="9807502at2"/>
<dbReference type="EMBL" id="AP018042">
    <property type="protein sequence ID" value="BAX80660.1"/>
    <property type="molecule type" value="Genomic_DNA"/>
</dbReference>
<evidence type="ECO:0000256" key="5">
    <source>
        <dbReference type="ARBA" id="ARBA00049429"/>
    </source>
</evidence>
<proteinExistence type="inferred from homology"/>
<accession>A0A1Y1CK51</accession>
<dbReference type="GO" id="GO:0019546">
    <property type="term" value="P:L-arginine deiminase pathway"/>
    <property type="evidence" value="ECO:0007669"/>
    <property type="project" value="TreeGrafter"/>
</dbReference>
<feature type="active site" description="Amidino-cysteine intermediate" evidence="6">
    <location>
        <position position="417"/>
    </location>
</feature>
<evidence type="ECO:0000256" key="1">
    <source>
        <dbReference type="ARBA" id="ARBA00005213"/>
    </source>
</evidence>
<keyword evidence="4" id="KW-0378">Hydrolase</keyword>
<dbReference type="EC" id="3.5.3.6" evidence="3"/>